<dbReference type="EMBL" id="BGZK01000039">
    <property type="protein sequence ID" value="GBP10068.1"/>
    <property type="molecule type" value="Genomic_DNA"/>
</dbReference>
<gene>
    <name evidence="2" type="ORF">EVAR_77503_1</name>
</gene>
<sequence length="108" mass="11474">MALASIHIYYDLKCHLIKQKKRLKYGNAMNLAGAFRPVPRTRVCLPPRPRGRKAVVSSVCATALLPALPVSPVFATPPRPGSVDALPAEAAPARGEGAKGSMQQSGTR</sequence>
<feature type="compositionally biased region" description="Low complexity" evidence="1">
    <location>
        <begin position="85"/>
        <end position="95"/>
    </location>
</feature>
<evidence type="ECO:0000313" key="2">
    <source>
        <dbReference type="EMBL" id="GBP10068.1"/>
    </source>
</evidence>
<name>A0A4C1T9A3_EUMVA</name>
<protein>
    <submittedName>
        <fullName evidence="2">Uncharacterized protein</fullName>
    </submittedName>
</protein>
<evidence type="ECO:0000256" key="1">
    <source>
        <dbReference type="SAM" id="MobiDB-lite"/>
    </source>
</evidence>
<dbReference type="AlphaFoldDB" id="A0A4C1T9A3"/>
<keyword evidence="3" id="KW-1185">Reference proteome</keyword>
<proteinExistence type="predicted"/>
<evidence type="ECO:0000313" key="3">
    <source>
        <dbReference type="Proteomes" id="UP000299102"/>
    </source>
</evidence>
<feature type="region of interest" description="Disordered" evidence="1">
    <location>
        <begin position="79"/>
        <end position="108"/>
    </location>
</feature>
<comment type="caution">
    <text evidence="2">The sequence shown here is derived from an EMBL/GenBank/DDBJ whole genome shotgun (WGS) entry which is preliminary data.</text>
</comment>
<dbReference type="Proteomes" id="UP000299102">
    <property type="component" value="Unassembled WGS sequence"/>
</dbReference>
<organism evidence="2 3">
    <name type="scientific">Eumeta variegata</name>
    <name type="common">Bagworm moth</name>
    <name type="synonym">Eumeta japonica</name>
    <dbReference type="NCBI Taxonomy" id="151549"/>
    <lineage>
        <taxon>Eukaryota</taxon>
        <taxon>Metazoa</taxon>
        <taxon>Ecdysozoa</taxon>
        <taxon>Arthropoda</taxon>
        <taxon>Hexapoda</taxon>
        <taxon>Insecta</taxon>
        <taxon>Pterygota</taxon>
        <taxon>Neoptera</taxon>
        <taxon>Endopterygota</taxon>
        <taxon>Lepidoptera</taxon>
        <taxon>Glossata</taxon>
        <taxon>Ditrysia</taxon>
        <taxon>Tineoidea</taxon>
        <taxon>Psychidae</taxon>
        <taxon>Oiketicinae</taxon>
        <taxon>Eumeta</taxon>
    </lineage>
</organism>
<reference evidence="2 3" key="1">
    <citation type="journal article" date="2019" name="Commun. Biol.">
        <title>The bagworm genome reveals a unique fibroin gene that provides high tensile strength.</title>
        <authorList>
            <person name="Kono N."/>
            <person name="Nakamura H."/>
            <person name="Ohtoshi R."/>
            <person name="Tomita M."/>
            <person name="Numata K."/>
            <person name="Arakawa K."/>
        </authorList>
    </citation>
    <scope>NUCLEOTIDE SEQUENCE [LARGE SCALE GENOMIC DNA]</scope>
</reference>
<accession>A0A4C1T9A3</accession>